<feature type="region of interest" description="Disordered" evidence="1">
    <location>
        <begin position="182"/>
        <end position="209"/>
    </location>
</feature>
<organism evidence="3 4">
    <name type="scientific">Arthrobotrys oligospora (strain ATCC 24927 / CBS 115.81 / DSM 1491)</name>
    <name type="common">Nematode-trapping fungus</name>
    <name type="synonym">Didymozoophaga oligospora</name>
    <dbReference type="NCBI Taxonomy" id="756982"/>
    <lineage>
        <taxon>Eukaryota</taxon>
        <taxon>Fungi</taxon>
        <taxon>Dikarya</taxon>
        <taxon>Ascomycota</taxon>
        <taxon>Pezizomycotina</taxon>
        <taxon>Orbiliomycetes</taxon>
        <taxon>Orbiliales</taxon>
        <taxon>Orbiliaceae</taxon>
        <taxon>Orbilia</taxon>
        <taxon>Orbilia oligospora</taxon>
    </lineage>
</organism>
<evidence type="ECO:0000313" key="4">
    <source>
        <dbReference type="Proteomes" id="UP000008784"/>
    </source>
</evidence>
<dbReference type="RefSeq" id="XP_011124115.1">
    <property type="nucleotide sequence ID" value="XM_011125813.1"/>
</dbReference>
<name>G1XI03_ARTOA</name>
<dbReference type="EMBL" id="ADOT01000165">
    <property type="protein sequence ID" value="EGX47234.1"/>
    <property type="molecule type" value="Genomic_DNA"/>
</dbReference>
<dbReference type="GeneID" id="22895096"/>
<reference evidence="3 4" key="1">
    <citation type="journal article" date="2011" name="PLoS Pathog.">
        <title>Genomic and proteomic analyses of the fungus Arthrobotrys oligospora provide insights into nematode-trap formation.</title>
        <authorList>
            <person name="Yang J."/>
            <person name="Wang L."/>
            <person name="Ji X."/>
            <person name="Feng Y."/>
            <person name="Li X."/>
            <person name="Zou C."/>
            <person name="Xu J."/>
            <person name="Ren Y."/>
            <person name="Mi Q."/>
            <person name="Wu J."/>
            <person name="Liu S."/>
            <person name="Liu Y."/>
            <person name="Huang X."/>
            <person name="Wang H."/>
            <person name="Niu X."/>
            <person name="Li J."/>
            <person name="Liang L."/>
            <person name="Luo Y."/>
            <person name="Ji K."/>
            <person name="Zhou W."/>
            <person name="Yu Z."/>
            <person name="Li G."/>
            <person name="Liu Y."/>
            <person name="Li L."/>
            <person name="Qiao M."/>
            <person name="Feng L."/>
            <person name="Zhang K.-Q."/>
        </authorList>
    </citation>
    <scope>NUCLEOTIDE SEQUENCE [LARGE SCALE GENOMIC DNA]</scope>
    <source>
        <strain evidence="4">ATCC 24927 / CBS 115.81 / DSM 1491</strain>
    </source>
</reference>
<feature type="domain" description="C2H2-type" evidence="2">
    <location>
        <begin position="127"/>
        <end position="147"/>
    </location>
</feature>
<comment type="caution">
    <text evidence="3">The sequence shown here is derived from an EMBL/GenBank/DDBJ whole genome shotgun (WGS) entry which is preliminary data.</text>
</comment>
<dbReference type="Proteomes" id="UP000008784">
    <property type="component" value="Unassembled WGS sequence"/>
</dbReference>
<evidence type="ECO:0000259" key="2">
    <source>
        <dbReference type="PROSITE" id="PS00028"/>
    </source>
</evidence>
<sequence length="244" mass="28171">MLDDRYSTGPKHPSPTSIEFIIHKRTEPEHFPPTPIEYTERKHTESRPDEHHKITTNISDYGVCTINEKAQRTLPPWMSPESCFAIRTYDYRGRRGKYQCPCCGLIRLPNIFLVYNHIAQHVSRYVCLVCFSGVTAKSHIILHYRQHEYRGEAPITLMRGVHYTDMTPEEMLQASQLLEKAGESGPESPFVSVKRKGQPQSWEVGPTGPKKMAWYGLPERRTRKDITKIIGGRPLRPVQQRSSR</sequence>
<evidence type="ECO:0000313" key="3">
    <source>
        <dbReference type="EMBL" id="EGX47234.1"/>
    </source>
</evidence>
<dbReference type="PROSITE" id="PS00028">
    <property type="entry name" value="ZINC_FINGER_C2H2_1"/>
    <property type="match status" value="1"/>
</dbReference>
<dbReference type="InParanoid" id="G1XI03"/>
<gene>
    <name evidence="3" type="ORF">AOL_s00091g55</name>
</gene>
<dbReference type="AlphaFoldDB" id="G1XI03"/>
<keyword evidence="4" id="KW-1185">Reference proteome</keyword>
<protein>
    <recommendedName>
        <fullName evidence="2">C2H2-type domain-containing protein</fullName>
    </recommendedName>
</protein>
<dbReference type="HOGENOM" id="CLU_1137770_0_0_1"/>
<evidence type="ECO:0000256" key="1">
    <source>
        <dbReference type="SAM" id="MobiDB-lite"/>
    </source>
</evidence>
<proteinExistence type="predicted"/>
<dbReference type="InterPro" id="IPR013087">
    <property type="entry name" value="Znf_C2H2_type"/>
</dbReference>
<accession>G1XI03</accession>